<protein>
    <submittedName>
        <fullName evidence="4">Receptor-type tyrosine-protein phosphatase beta</fullName>
    </submittedName>
</protein>
<dbReference type="AlphaFoldDB" id="A0A8J5CMI7"/>
<name>A0A8J5CMI7_CHIOP</name>
<evidence type="ECO:0000259" key="3">
    <source>
        <dbReference type="PROSITE" id="PS50056"/>
    </source>
</evidence>
<feature type="domain" description="Tyrosine specific protein phosphatases" evidence="3">
    <location>
        <begin position="73"/>
        <end position="148"/>
    </location>
</feature>
<dbReference type="InterPro" id="IPR003595">
    <property type="entry name" value="Tyr_Pase_cat"/>
</dbReference>
<gene>
    <name evidence="4" type="primary">Ptprb</name>
    <name evidence="4" type="ORF">GWK47_016430</name>
</gene>
<comment type="caution">
    <text evidence="4">The sequence shown here is derived from an EMBL/GenBank/DDBJ whole genome shotgun (WGS) entry which is preliminary data.</text>
</comment>
<dbReference type="InterPro" id="IPR000242">
    <property type="entry name" value="PTP_cat"/>
</dbReference>
<sequence length="280" mass="31894">MSYSFGQEFPSVLPATDQGELEGITIRVTGKVERAFFTERTVTVSEDKLQPHKIRLIHCKKWKPDRDLPSPPQSLLHLAEHMEELRRASPGSVVMISCCDGYSGSGLFVALSRMMAELQLSKQVDVYRTVQSVMFDRPQFIINERQYLYLHDAVLVYFKVQKMIQGSQQKETARKQNKTMEGSTTATARELAARTSLQEAESMAMVREREANKRIEARGNGNIGNKGNKSALRHTISYGESTENEEIKYDPGRVSDAPEYRDHGAKPRKLKHPVYENIWQ</sequence>
<feature type="domain" description="Tyrosine-protein phosphatase" evidence="2">
    <location>
        <begin position="7"/>
        <end position="157"/>
    </location>
</feature>
<keyword evidence="5" id="KW-1185">Reference proteome</keyword>
<dbReference type="SMART" id="SM00404">
    <property type="entry name" value="PTPc_motif"/>
    <property type="match status" value="1"/>
</dbReference>
<evidence type="ECO:0000313" key="5">
    <source>
        <dbReference type="Proteomes" id="UP000770661"/>
    </source>
</evidence>
<reference evidence="4" key="1">
    <citation type="submission" date="2020-07" db="EMBL/GenBank/DDBJ databases">
        <title>The High-quality genome of the commercially important snow crab, Chionoecetes opilio.</title>
        <authorList>
            <person name="Jeong J.-H."/>
            <person name="Ryu S."/>
        </authorList>
    </citation>
    <scope>NUCLEOTIDE SEQUENCE</scope>
    <source>
        <strain evidence="4">MADBK_172401_WGS</strain>
        <tissue evidence="4">Digestive gland</tissue>
    </source>
</reference>
<dbReference type="GO" id="GO:0008045">
    <property type="term" value="P:motor neuron axon guidance"/>
    <property type="evidence" value="ECO:0007669"/>
    <property type="project" value="TreeGrafter"/>
</dbReference>
<dbReference type="Gene3D" id="3.90.190.10">
    <property type="entry name" value="Protein tyrosine phosphatase superfamily"/>
    <property type="match status" value="1"/>
</dbReference>
<feature type="region of interest" description="Disordered" evidence="1">
    <location>
        <begin position="242"/>
        <end position="280"/>
    </location>
</feature>
<dbReference type="InterPro" id="IPR050348">
    <property type="entry name" value="Protein-Tyr_Phosphatase"/>
</dbReference>
<dbReference type="InterPro" id="IPR000387">
    <property type="entry name" value="Tyr_Pase_dom"/>
</dbReference>
<accession>A0A8J5CMI7</accession>
<dbReference type="PROSITE" id="PS50056">
    <property type="entry name" value="TYR_PHOSPHATASE_2"/>
    <property type="match status" value="1"/>
</dbReference>
<dbReference type="SUPFAM" id="SSF52799">
    <property type="entry name" value="(Phosphotyrosine protein) phosphatases II"/>
    <property type="match status" value="1"/>
</dbReference>
<keyword evidence="4" id="KW-0675">Receptor</keyword>
<evidence type="ECO:0000313" key="4">
    <source>
        <dbReference type="EMBL" id="KAG0713342.1"/>
    </source>
</evidence>
<dbReference type="Proteomes" id="UP000770661">
    <property type="component" value="Unassembled WGS sequence"/>
</dbReference>
<dbReference type="EMBL" id="JACEEZ010021555">
    <property type="protein sequence ID" value="KAG0713342.1"/>
    <property type="molecule type" value="Genomic_DNA"/>
</dbReference>
<feature type="compositionally biased region" description="Basic and acidic residues" evidence="1">
    <location>
        <begin position="245"/>
        <end position="265"/>
    </location>
</feature>
<dbReference type="PANTHER" id="PTHR19134">
    <property type="entry name" value="RECEPTOR-TYPE TYROSINE-PROTEIN PHOSPHATASE"/>
    <property type="match status" value="1"/>
</dbReference>
<dbReference type="GO" id="GO:0004725">
    <property type="term" value="F:protein tyrosine phosphatase activity"/>
    <property type="evidence" value="ECO:0007669"/>
    <property type="project" value="InterPro"/>
</dbReference>
<evidence type="ECO:0000259" key="2">
    <source>
        <dbReference type="PROSITE" id="PS50055"/>
    </source>
</evidence>
<dbReference type="InterPro" id="IPR029021">
    <property type="entry name" value="Prot-tyrosine_phosphatase-like"/>
</dbReference>
<dbReference type="PANTHER" id="PTHR19134:SF521">
    <property type="entry name" value="PROTEIN-TYROSINE PHOSPHATASE-RELATED"/>
    <property type="match status" value="1"/>
</dbReference>
<organism evidence="4 5">
    <name type="scientific">Chionoecetes opilio</name>
    <name type="common">Atlantic snow crab</name>
    <name type="synonym">Cancer opilio</name>
    <dbReference type="NCBI Taxonomy" id="41210"/>
    <lineage>
        <taxon>Eukaryota</taxon>
        <taxon>Metazoa</taxon>
        <taxon>Ecdysozoa</taxon>
        <taxon>Arthropoda</taxon>
        <taxon>Crustacea</taxon>
        <taxon>Multicrustacea</taxon>
        <taxon>Malacostraca</taxon>
        <taxon>Eumalacostraca</taxon>
        <taxon>Eucarida</taxon>
        <taxon>Decapoda</taxon>
        <taxon>Pleocyemata</taxon>
        <taxon>Brachyura</taxon>
        <taxon>Eubrachyura</taxon>
        <taxon>Majoidea</taxon>
        <taxon>Majidae</taxon>
        <taxon>Chionoecetes</taxon>
    </lineage>
</organism>
<dbReference type="Pfam" id="PF00102">
    <property type="entry name" value="Y_phosphatase"/>
    <property type="match status" value="1"/>
</dbReference>
<dbReference type="OrthoDB" id="7690715at2759"/>
<evidence type="ECO:0000256" key="1">
    <source>
        <dbReference type="SAM" id="MobiDB-lite"/>
    </source>
</evidence>
<dbReference type="PROSITE" id="PS50055">
    <property type="entry name" value="TYR_PHOSPHATASE_PTP"/>
    <property type="match status" value="1"/>
</dbReference>
<proteinExistence type="predicted"/>